<name>A0A0E9S3I0_ANGAN</name>
<organism evidence="1">
    <name type="scientific">Anguilla anguilla</name>
    <name type="common">European freshwater eel</name>
    <name type="synonym">Muraena anguilla</name>
    <dbReference type="NCBI Taxonomy" id="7936"/>
    <lineage>
        <taxon>Eukaryota</taxon>
        <taxon>Metazoa</taxon>
        <taxon>Chordata</taxon>
        <taxon>Craniata</taxon>
        <taxon>Vertebrata</taxon>
        <taxon>Euteleostomi</taxon>
        <taxon>Actinopterygii</taxon>
        <taxon>Neopterygii</taxon>
        <taxon>Teleostei</taxon>
        <taxon>Anguilliformes</taxon>
        <taxon>Anguillidae</taxon>
        <taxon>Anguilla</taxon>
    </lineage>
</organism>
<reference evidence="1" key="2">
    <citation type="journal article" date="2015" name="Fish Shellfish Immunol.">
        <title>Early steps in the European eel (Anguilla anguilla)-Vibrio vulnificus interaction in the gills: Role of the RtxA13 toxin.</title>
        <authorList>
            <person name="Callol A."/>
            <person name="Pajuelo D."/>
            <person name="Ebbesson L."/>
            <person name="Teles M."/>
            <person name="MacKenzie S."/>
            <person name="Amaro C."/>
        </authorList>
    </citation>
    <scope>NUCLEOTIDE SEQUENCE</scope>
</reference>
<reference evidence="1" key="1">
    <citation type="submission" date="2014-11" db="EMBL/GenBank/DDBJ databases">
        <authorList>
            <person name="Amaro Gonzalez C."/>
        </authorList>
    </citation>
    <scope>NUCLEOTIDE SEQUENCE</scope>
</reference>
<proteinExistence type="predicted"/>
<dbReference type="AlphaFoldDB" id="A0A0E9S3I0"/>
<protein>
    <submittedName>
        <fullName evidence="1">Uncharacterized protein</fullName>
    </submittedName>
</protein>
<dbReference type="EMBL" id="GBXM01072751">
    <property type="protein sequence ID" value="JAH35826.1"/>
    <property type="molecule type" value="Transcribed_RNA"/>
</dbReference>
<accession>A0A0E9S3I0</accession>
<sequence length="40" mass="4690">MTRTDFPNAEKCPRYVVCMWCIYKGPAFVVAPHYDSYSRS</sequence>
<evidence type="ECO:0000313" key="1">
    <source>
        <dbReference type="EMBL" id="JAH35826.1"/>
    </source>
</evidence>